<name>A0A382UH11_9ZZZZ</name>
<dbReference type="GO" id="GO:0016832">
    <property type="term" value="F:aldehyde-lyase activity"/>
    <property type="evidence" value="ECO:0007669"/>
    <property type="project" value="TreeGrafter"/>
</dbReference>
<dbReference type="PANTHER" id="PTHR30502:SF0">
    <property type="entry name" value="PHOSPHOENOLPYRUVATE CARBOXYLASE FAMILY PROTEIN"/>
    <property type="match status" value="1"/>
</dbReference>
<dbReference type="InterPro" id="IPR005000">
    <property type="entry name" value="Aldolase/citrate-lyase_domain"/>
</dbReference>
<dbReference type="SUPFAM" id="SSF51621">
    <property type="entry name" value="Phosphoenolpyruvate/pyruvate domain"/>
    <property type="match status" value="1"/>
</dbReference>
<evidence type="ECO:0000256" key="2">
    <source>
        <dbReference type="ARBA" id="ARBA00022723"/>
    </source>
</evidence>
<dbReference type="InterPro" id="IPR050251">
    <property type="entry name" value="HpcH-HpaI_aldolase"/>
</dbReference>
<dbReference type="GO" id="GO:0046872">
    <property type="term" value="F:metal ion binding"/>
    <property type="evidence" value="ECO:0007669"/>
    <property type="project" value="UniProtKB-KW"/>
</dbReference>
<dbReference type="Gene3D" id="3.20.20.60">
    <property type="entry name" value="Phosphoenolpyruvate-binding domains"/>
    <property type="match status" value="1"/>
</dbReference>
<keyword evidence="3" id="KW-0456">Lyase</keyword>
<accession>A0A382UH11</accession>
<dbReference type="PANTHER" id="PTHR30502">
    <property type="entry name" value="2-KETO-3-DEOXY-L-RHAMNONATE ALDOLASE"/>
    <property type="match status" value="1"/>
</dbReference>
<keyword evidence="2" id="KW-0479">Metal-binding</keyword>
<dbReference type="InterPro" id="IPR015813">
    <property type="entry name" value="Pyrv/PenolPyrv_kinase-like_dom"/>
</dbReference>
<reference evidence="5" key="1">
    <citation type="submission" date="2018-05" db="EMBL/GenBank/DDBJ databases">
        <authorList>
            <person name="Lanie J.A."/>
            <person name="Ng W.-L."/>
            <person name="Kazmierczak K.M."/>
            <person name="Andrzejewski T.M."/>
            <person name="Davidsen T.M."/>
            <person name="Wayne K.J."/>
            <person name="Tettelin H."/>
            <person name="Glass J.I."/>
            <person name="Rusch D."/>
            <person name="Podicherti R."/>
            <person name="Tsui H.-C.T."/>
            <person name="Winkler M.E."/>
        </authorList>
    </citation>
    <scope>NUCLEOTIDE SEQUENCE</scope>
</reference>
<feature type="non-terminal residue" evidence="5">
    <location>
        <position position="1"/>
    </location>
</feature>
<gene>
    <name evidence="5" type="ORF">METZ01_LOCUS385989</name>
</gene>
<evidence type="ECO:0000256" key="1">
    <source>
        <dbReference type="ARBA" id="ARBA00005568"/>
    </source>
</evidence>
<comment type="similarity">
    <text evidence="1">Belongs to the HpcH/HpaI aldolase family.</text>
</comment>
<dbReference type="AlphaFoldDB" id="A0A382UH11"/>
<evidence type="ECO:0000259" key="4">
    <source>
        <dbReference type="Pfam" id="PF03328"/>
    </source>
</evidence>
<dbReference type="EMBL" id="UINC01143927">
    <property type="protein sequence ID" value="SVD33135.1"/>
    <property type="molecule type" value="Genomic_DNA"/>
</dbReference>
<proteinExistence type="inferred from homology"/>
<dbReference type="Pfam" id="PF03328">
    <property type="entry name" value="HpcH_HpaI"/>
    <property type="match status" value="1"/>
</dbReference>
<evidence type="ECO:0000313" key="5">
    <source>
        <dbReference type="EMBL" id="SVD33135.1"/>
    </source>
</evidence>
<feature type="domain" description="HpcH/HpaI aldolase/citrate lyase" evidence="4">
    <location>
        <begin position="77"/>
        <end position="253"/>
    </location>
</feature>
<organism evidence="5">
    <name type="scientific">marine metagenome</name>
    <dbReference type="NCBI Taxonomy" id="408172"/>
    <lineage>
        <taxon>unclassified sequences</taxon>
        <taxon>metagenomes</taxon>
        <taxon>ecological metagenomes</taxon>
    </lineage>
</organism>
<protein>
    <recommendedName>
        <fullName evidence="4">HpcH/HpaI aldolase/citrate lyase domain-containing protein</fullName>
    </recommendedName>
</protein>
<dbReference type="GO" id="GO:0005737">
    <property type="term" value="C:cytoplasm"/>
    <property type="evidence" value="ECO:0007669"/>
    <property type="project" value="TreeGrafter"/>
</dbReference>
<sequence length="290" mass="31271">KYLAAPLAFSAIALVLMASFAMAQQQQERPAQGQQAPTKTAPAPGSLTFNTVITKLKAGQQVFSNSISRPDLEAARKACEGQDFIWIEMQHSTLTWRETQNLIEVIVEAGSIPFIRVPSANVGDIQKAVDAGALGIVVPMVDSVEEARNAVLFSKFPIGNRESPNTRPWGHRSAGGNRASELWGPGYATNANNNILVMILIENPAGVGIIDDILEEVEGIDIVMVASNDFGIQAGDRDGSPTYNAREEIVRKSVLAHGKILAGPSRWQTRPGYMLFQGRKSATSTGYPAR</sequence>
<evidence type="ECO:0000256" key="3">
    <source>
        <dbReference type="ARBA" id="ARBA00023239"/>
    </source>
</evidence>
<dbReference type="InterPro" id="IPR040442">
    <property type="entry name" value="Pyrv_kinase-like_dom_sf"/>
</dbReference>